<dbReference type="PANTHER" id="PTHR11712">
    <property type="entry name" value="POLYKETIDE SYNTHASE-RELATED"/>
    <property type="match status" value="1"/>
</dbReference>
<evidence type="ECO:0000256" key="4">
    <source>
        <dbReference type="ARBA" id="ARBA00022516"/>
    </source>
</evidence>
<evidence type="ECO:0000313" key="12">
    <source>
        <dbReference type="EMBL" id="ORV56934.1"/>
    </source>
</evidence>
<feature type="domain" description="Ketosynthase family 3 (KS3)" evidence="11">
    <location>
        <begin position="13"/>
        <end position="421"/>
    </location>
</feature>
<keyword evidence="13" id="KW-1185">Reference proteome</keyword>
<keyword evidence="4" id="KW-0444">Lipid biosynthesis</keyword>
<keyword evidence="8" id="KW-0275">Fatty acid biosynthesis</keyword>
<evidence type="ECO:0000256" key="3">
    <source>
        <dbReference type="ARBA" id="ARBA00008467"/>
    </source>
</evidence>
<accession>A0A1X1UJD8</accession>
<evidence type="ECO:0000256" key="7">
    <source>
        <dbReference type="ARBA" id="ARBA00023098"/>
    </source>
</evidence>
<dbReference type="InterPro" id="IPR020841">
    <property type="entry name" value="PKS_Beta-ketoAc_synthase_dom"/>
</dbReference>
<dbReference type="UniPathway" id="UPA00915"/>
<name>A0A1X1UJD8_9MYCO</name>
<comment type="pathway">
    <text evidence="2">Lipid metabolism; mycolic acid biosynthesis.</text>
</comment>
<dbReference type="EMBL" id="LQOW01000031">
    <property type="protein sequence ID" value="ORV56934.1"/>
    <property type="molecule type" value="Genomic_DNA"/>
</dbReference>
<proteinExistence type="inferred from homology"/>
<dbReference type="InterPro" id="IPR000794">
    <property type="entry name" value="Beta-ketoacyl_synthase"/>
</dbReference>
<evidence type="ECO:0000256" key="9">
    <source>
        <dbReference type="ARBA" id="ARBA00023315"/>
    </source>
</evidence>
<evidence type="ECO:0000256" key="5">
    <source>
        <dbReference type="ARBA" id="ARBA00022679"/>
    </source>
</evidence>
<keyword evidence="9" id="KW-0012">Acyltransferase</keyword>
<comment type="subcellular location">
    <subcellularLocation>
        <location evidence="1">Cytoplasm</location>
    </subcellularLocation>
</comment>
<dbReference type="FunFam" id="3.40.47.10:FF:000029">
    <property type="entry name" value="3-oxoacyl-[acyl-carrier-protein] synthase 1"/>
    <property type="match status" value="1"/>
</dbReference>
<dbReference type="Gene3D" id="3.40.47.10">
    <property type="match status" value="2"/>
</dbReference>
<dbReference type="PANTHER" id="PTHR11712:SF336">
    <property type="entry name" value="3-OXOACYL-[ACYL-CARRIER-PROTEIN] SYNTHASE, MITOCHONDRIAL"/>
    <property type="match status" value="1"/>
</dbReference>
<dbReference type="InterPro" id="IPR016039">
    <property type="entry name" value="Thiolase-like"/>
</dbReference>
<sequence>MSTTSKLATGKGFPNVVVTGIAMTTALASDAETTWKLLLDGQSGIRKLDDPFVEEFDLPVRIGGHLVEEFDSQLNRVENRRMGYLQKMATVLGRRVWDNAGSPEVDTNRLAVSIGTGMGSTEELVFGYDDMRARGMRAVSPLAVQMYMPNGASAAVGLERKAKAGVMTPVSACASGSEGIARAWQQIVLGEADIAVCGGVETKIEAVPIAGFAQMRIVMSTNNDDPPGACRPFDKDRDGFVFGEAGALLVIETEEHAKARGANILARLMGASITSDGFHMVAPDPNGERAGHAMTRAIQLADLTPADIDHVNAHATGTSVGDLAEGKAINNALGPGGGNAVVYAPKSALGHSVGAVGAVESILTVLSLRDQIVPPTLNLVNLDPEIDLDVVAGKPRPGDYKYAINNSFGFGGHNVALAFGRY</sequence>
<evidence type="ECO:0000256" key="10">
    <source>
        <dbReference type="RuleBase" id="RU003694"/>
    </source>
</evidence>
<gene>
    <name evidence="12" type="ORF">AWC06_01690</name>
</gene>
<dbReference type="PROSITE" id="PS52004">
    <property type="entry name" value="KS3_2"/>
    <property type="match status" value="1"/>
</dbReference>
<reference evidence="12 13" key="1">
    <citation type="submission" date="2016-01" db="EMBL/GenBank/DDBJ databases">
        <title>The new phylogeny of the genus Mycobacterium.</title>
        <authorList>
            <person name="Tarcisio F."/>
            <person name="Conor M."/>
            <person name="Antonella G."/>
            <person name="Elisabetta G."/>
            <person name="Giulia F.S."/>
            <person name="Sara T."/>
            <person name="Anna F."/>
            <person name="Clotilde B."/>
            <person name="Roberto B."/>
            <person name="Veronica D.S."/>
            <person name="Fabio R."/>
            <person name="Monica P."/>
            <person name="Olivier J."/>
            <person name="Enrico T."/>
            <person name="Nicola S."/>
        </authorList>
    </citation>
    <scope>NUCLEOTIDE SEQUENCE [LARGE SCALE GENOMIC DNA]</scope>
    <source>
        <strain evidence="12 13">DSM 45731</strain>
    </source>
</reference>
<evidence type="ECO:0000256" key="1">
    <source>
        <dbReference type="ARBA" id="ARBA00004496"/>
    </source>
</evidence>
<keyword evidence="6" id="KW-0276">Fatty acid metabolism</keyword>
<evidence type="ECO:0000313" key="13">
    <source>
        <dbReference type="Proteomes" id="UP000194000"/>
    </source>
</evidence>
<dbReference type="GO" id="GO:0030497">
    <property type="term" value="P:fatty acid elongation"/>
    <property type="evidence" value="ECO:0007669"/>
    <property type="project" value="UniProtKB-ARBA"/>
</dbReference>
<dbReference type="SMART" id="SM00825">
    <property type="entry name" value="PKS_KS"/>
    <property type="match status" value="1"/>
</dbReference>
<dbReference type="NCBIfam" id="NF005589">
    <property type="entry name" value="PRK07314.1"/>
    <property type="match status" value="1"/>
</dbReference>
<dbReference type="Proteomes" id="UP000194000">
    <property type="component" value="Unassembled WGS sequence"/>
</dbReference>
<organism evidence="12 13">
    <name type="scientific">Mycobacterium fragae</name>
    <dbReference type="NCBI Taxonomy" id="1260918"/>
    <lineage>
        <taxon>Bacteria</taxon>
        <taxon>Bacillati</taxon>
        <taxon>Actinomycetota</taxon>
        <taxon>Actinomycetes</taxon>
        <taxon>Mycobacteriales</taxon>
        <taxon>Mycobacteriaceae</taxon>
        <taxon>Mycobacterium</taxon>
    </lineage>
</organism>
<dbReference type="InterPro" id="IPR014030">
    <property type="entry name" value="Ketoacyl_synth_N"/>
</dbReference>
<dbReference type="SUPFAM" id="SSF53901">
    <property type="entry name" value="Thiolase-like"/>
    <property type="match status" value="2"/>
</dbReference>
<keyword evidence="7" id="KW-0443">Lipid metabolism</keyword>
<dbReference type="Pfam" id="PF00109">
    <property type="entry name" value="ketoacyl-synt"/>
    <property type="match status" value="1"/>
</dbReference>
<dbReference type="GO" id="GO:0005829">
    <property type="term" value="C:cytosol"/>
    <property type="evidence" value="ECO:0007669"/>
    <property type="project" value="TreeGrafter"/>
</dbReference>
<keyword evidence="5 10" id="KW-0808">Transferase</keyword>
<evidence type="ECO:0000256" key="8">
    <source>
        <dbReference type="ARBA" id="ARBA00023160"/>
    </source>
</evidence>
<dbReference type="RefSeq" id="WP_085199743.1">
    <property type="nucleotide sequence ID" value="NZ_JACKVI010000012.1"/>
</dbReference>
<dbReference type="CDD" id="cd00834">
    <property type="entry name" value="KAS_I_II"/>
    <property type="match status" value="1"/>
</dbReference>
<dbReference type="STRING" id="1260918.AWC06_01690"/>
<dbReference type="AlphaFoldDB" id="A0A1X1UJD8"/>
<evidence type="ECO:0000259" key="11">
    <source>
        <dbReference type="PROSITE" id="PS52004"/>
    </source>
</evidence>
<evidence type="ECO:0000256" key="2">
    <source>
        <dbReference type="ARBA" id="ARBA00004796"/>
    </source>
</evidence>
<dbReference type="GO" id="GO:0004315">
    <property type="term" value="F:3-oxoacyl-[acyl-carrier-protein] synthase activity"/>
    <property type="evidence" value="ECO:0007669"/>
    <property type="project" value="TreeGrafter"/>
</dbReference>
<comment type="caution">
    <text evidence="12">The sequence shown here is derived from an EMBL/GenBank/DDBJ whole genome shotgun (WGS) entry which is preliminary data.</text>
</comment>
<comment type="similarity">
    <text evidence="3 10">Belongs to the thiolase-like superfamily. Beta-ketoacyl-ACP synthases family.</text>
</comment>
<dbReference type="FunFam" id="3.40.47.10:FF:000018">
    <property type="entry name" value="3-oxoacyl-[acyl-carrier-protein] synthase 2"/>
    <property type="match status" value="1"/>
</dbReference>
<protein>
    <submittedName>
        <fullName evidence="12">Beta-ketoacyl-[acyl-carrier-protein] synthase II</fullName>
    </submittedName>
</protein>
<dbReference type="InterPro" id="IPR014031">
    <property type="entry name" value="Ketoacyl_synth_C"/>
</dbReference>
<dbReference type="OrthoDB" id="9808669at2"/>
<evidence type="ECO:0000256" key="6">
    <source>
        <dbReference type="ARBA" id="ARBA00022832"/>
    </source>
</evidence>
<dbReference type="NCBIfam" id="NF005916">
    <property type="entry name" value="PRK07910.1"/>
    <property type="match status" value="1"/>
</dbReference>
<dbReference type="Pfam" id="PF02801">
    <property type="entry name" value="Ketoacyl-synt_C"/>
    <property type="match status" value="1"/>
</dbReference>